<dbReference type="EMBL" id="QGDT01000007">
    <property type="protein sequence ID" value="PWJ57476.1"/>
    <property type="molecule type" value="Genomic_DNA"/>
</dbReference>
<evidence type="ECO:0000313" key="3">
    <source>
        <dbReference type="Proteomes" id="UP000245880"/>
    </source>
</evidence>
<gene>
    <name evidence="2" type="ORF">CLV98_107184</name>
</gene>
<accession>A0A316AIE6</accession>
<organism evidence="2 3">
    <name type="scientific">Dyadobacter jejuensis</name>
    <dbReference type="NCBI Taxonomy" id="1082580"/>
    <lineage>
        <taxon>Bacteria</taxon>
        <taxon>Pseudomonadati</taxon>
        <taxon>Bacteroidota</taxon>
        <taxon>Cytophagia</taxon>
        <taxon>Cytophagales</taxon>
        <taxon>Spirosomataceae</taxon>
        <taxon>Dyadobacter</taxon>
    </lineage>
</organism>
<comment type="caution">
    <text evidence="2">The sequence shown here is derived from an EMBL/GenBank/DDBJ whole genome shotgun (WGS) entry which is preliminary data.</text>
</comment>
<protein>
    <submittedName>
        <fullName evidence="2">Uncharacterized protein</fullName>
    </submittedName>
</protein>
<keyword evidence="3" id="KW-1185">Reference proteome</keyword>
<sequence>MTDDLSLIKSNPLLPAENFDFLKQEGIGHIEQLGSERWNEYNTSDPGITILEAVSYAITDLAYRTSFDVKDLLTPAQLSKQMWDKIFYTARQILHGNPVTISDWRKVIIDTDGVRNAWVEVSKDYEVPIYVDYDWVQTRKTCEGKPCFGLLSLQPDATEIKKIRTEKGLGQDFKAAIEHLEAQIQEQIKKLSEVWFLTSELDPNVPAEKALLDQREEKMKQWIAEWKLIFTEWKKADSVVDLKKAIQDQIERLYVILLKPGQDPVDVRLQIKALLDELGTTVSLILGYLTLGQDTNKIVELNGLYNIIIAYEENIVDDQQREEVRDKIIDKLHQRRNLCEDFLSFNAVDYDDFTVDALIVVEEHTDPDELLAQIAFAIYRYFSPRLGFYTIDQMLAKGYTVAEVFEGPALKHGFIDTEELENTDLFRDLRLSDLIHLISDIKGIVAVTNFYIPVEAIDDHDKDISLYFDRWIAKLRAERKMARFDLNKSKFTILKENSATRYNSGQPGDRRIDRPARRFEDLKSQDQAYKLHGHQNDFPIEVGENMDLEDYFPIQYSLPMVYGVGEREILPPHPTDTRTLQAYQLKGYMQFFEQIVSDYHAQLNHLNDLFSFDENVQQTYYTHLLKEIHNFKDLILDYDPVAGETDEEVMAEFAKIIQHFIEPPEKYHARRNTLLNHLLARFNEDLTEYEALCRYMNLSEVEARLIGDKIGLLQDYPKVSSQRGKGFNYQNGEQIWNTDNITGAERRLGRLLGFKNIQRRTLAPTLLSQETVLVKNAKGEWVPKLSPKGEPMVVIKIVDECDALLLTSNEIKNVACCVDEFMNLLLAQAESRKNYHLIDRLKGIKRGKQKDQIGEFGYTLLDAEGYEIGQGPTFKTKNERDEAIQKLMAVVELISDNEGMHLVEHILLRPKLDSVLPYADFTEPFDNADVPVQEVDLLRICLDPCDLNKGVNDRVDKPEYRVRISRIPAEKCYNDEPWVLQILNEANENVLFAQVLFDEDGQLVTPPYLLTFRRYEALNERLDDLRAYGAEPDNYKRIVYTEIRKPDAAGKENSYFSFRILNEEGEMLAQTRYHDLLADAEKERDALVKYFAFQRNLYCEVNPCDHHEDPYSFRVTIVLPCWSKRFRNPDYRHFVEKTIHTELPAHIQATIKWVGIGQMQLFEEKYCNWLEEFMTNYYPEYGPVNELVRVLNNLKECGDCEEECSGKLESSGLDRSSLERSGLERSGLDRSGLDRPGPEQPKSTTKRRKST</sequence>
<dbReference type="OrthoDB" id="8263000at2"/>
<reference evidence="2 3" key="1">
    <citation type="submission" date="2018-03" db="EMBL/GenBank/DDBJ databases">
        <title>Genomic Encyclopedia of Archaeal and Bacterial Type Strains, Phase II (KMG-II): from individual species to whole genera.</title>
        <authorList>
            <person name="Goeker M."/>
        </authorList>
    </citation>
    <scope>NUCLEOTIDE SEQUENCE [LARGE SCALE GENOMIC DNA]</scope>
    <source>
        <strain evidence="2 3">DSM 100346</strain>
    </source>
</reference>
<feature type="compositionally biased region" description="Basic and acidic residues" evidence="1">
    <location>
        <begin position="1216"/>
        <end position="1237"/>
    </location>
</feature>
<dbReference type="Proteomes" id="UP000245880">
    <property type="component" value="Unassembled WGS sequence"/>
</dbReference>
<proteinExistence type="predicted"/>
<dbReference type="RefSeq" id="WP_109675242.1">
    <property type="nucleotide sequence ID" value="NZ_QGDT01000007.1"/>
</dbReference>
<name>A0A316AIE6_9BACT</name>
<feature type="region of interest" description="Disordered" evidence="1">
    <location>
        <begin position="1205"/>
        <end position="1251"/>
    </location>
</feature>
<evidence type="ECO:0000313" key="2">
    <source>
        <dbReference type="EMBL" id="PWJ57476.1"/>
    </source>
</evidence>
<dbReference type="AlphaFoldDB" id="A0A316AIE6"/>
<evidence type="ECO:0000256" key="1">
    <source>
        <dbReference type="SAM" id="MobiDB-lite"/>
    </source>
</evidence>